<feature type="transmembrane region" description="Helical" evidence="7">
    <location>
        <begin position="161"/>
        <end position="179"/>
    </location>
</feature>
<feature type="transmembrane region" description="Helical" evidence="7">
    <location>
        <begin position="138"/>
        <end position="155"/>
    </location>
</feature>
<evidence type="ECO:0000256" key="5">
    <source>
        <dbReference type="ARBA" id="ARBA00023049"/>
    </source>
</evidence>
<evidence type="ECO:0000256" key="1">
    <source>
        <dbReference type="ARBA" id="ARBA00022670"/>
    </source>
</evidence>
<evidence type="ECO:0000256" key="4">
    <source>
        <dbReference type="ARBA" id="ARBA00022833"/>
    </source>
</evidence>
<dbReference type="InterPro" id="IPR001915">
    <property type="entry name" value="Peptidase_M48"/>
</dbReference>
<dbReference type="GO" id="GO:0006508">
    <property type="term" value="P:proteolysis"/>
    <property type="evidence" value="ECO:0007669"/>
    <property type="project" value="UniProtKB-KW"/>
</dbReference>
<comment type="similarity">
    <text evidence="6">Belongs to the peptidase M48 family.</text>
</comment>
<evidence type="ECO:0000256" key="7">
    <source>
        <dbReference type="SAM" id="Phobius"/>
    </source>
</evidence>
<dbReference type="OrthoDB" id="9781930at2"/>
<keyword evidence="11" id="KW-1185">Reference proteome</keyword>
<keyword evidence="2" id="KW-0479">Metal-binding</keyword>
<dbReference type="Proteomes" id="UP000217343">
    <property type="component" value="Chromosome"/>
</dbReference>
<protein>
    <submittedName>
        <fullName evidence="10">Peptidase M48</fullName>
    </submittedName>
</protein>
<keyword evidence="1 6" id="KW-0645">Protease</keyword>
<evidence type="ECO:0000256" key="6">
    <source>
        <dbReference type="RuleBase" id="RU003983"/>
    </source>
</evidence>
<feature type="transmembrane region" description="Helical" evidence="7">
    <location>
        <begin position="20"/>
        <end position="43"/>
    </location>
</feature>
<evidence type="ECO:0000256" key="3">
    <source>
        <dbReference type="ARBA" id="ARBA00022801"/>
    </source>
</evidence>
<dbReference type="AlphaFoldDB" id="A0A250K1K7"/>
<feature type="domain" description="CAAX prenyl protease 1 N-terminal" evidence="9">
    <location>
        <begin position="80"/>
        <end position="176"/>
    </location>
</feature>
<evidence type="ECO:0000259" key="9">
    <source>
        <dbReference type="Pfam" id="PF16491"/>
    </source>
</evidence>
<proteinExistence type="inferred from homology"/>
<dbReference type="EMBL" id="CP022203">
    <property type="protein sequence ID" value="ATB49955.1"/>
    <property type="molecule type" value="Genomic_DNA"/>
</dbReference>
<organism evidence="10 11">
    <name type="scientific">Corallococcus macrosporus DSM 14697</name>
    <dbReference type="NCBI Taxonomy" id="1189310"/>
    <lineage>
        <taxon>Bacteria</taxon>
        <taxon>Pseudomonadati</taxon>
        <taxon>Myxococcota</taxon>
        <taxon>Myxococcia</taxon>
        <taxon>Myxococcales</taxon>
        <taxon>Cystobacterineae</taxon>
        <taxon>Myxococcaceae</taxon>
        <taxon>Corallococcus</taxon>
    </lineage>
</organism>
<name>A0A250K1K7_9BACT</name>
<dbReference type="KEGG" id="mmas:MYMAC_005609"/>
<evidence type="ECO:0000259" key="8">
    <source>
        <dbReference type="Pfam" id="PF01435"/>
    </source>
</evidence>
<dbReference type="RefSeq" id="WP_095960334.1">
    <property type="nucleotide sequence ID" value="NZ_CP022203.1"/>
</dbReference>
<gene>
    <name evidence="10" type="ORF">MYMAC_005609</name>
</gene>
<accession>A0A250K1K7</accession>
<comment type="cofactor">
    <cofactor evidence="6">
        <name>Zn(2+)</name>
        <dbReference type="ChEBI" id="CHEBI:29105"/>
    </cofactor>
    <text evidence="6">Binds 1 zinc ion per subunit.</text>
</comment>
<dbReference type="PANTHER" id="PTHR10120">
    <property type="entry name" value="CAAX PRENYL PROTEASE 1"/>
    <property type="match status" value="1"/>
</dbReference>
<dbReference type="GO" id="GO:0004222">
    <property type="term" value="F:metalloendopeptidase activity"/>
    <property type="evidence" value="ECO:0007669"/>
    <property type="project" value="InterPro"/>
</dbReference>
<evidence type="ECO:0000313" key="10">
    <source>
        <dbReference type="EMBL" id="ATB49955.1"/>
    </source>
</evidence>
<keyword evidence="3 6" id="KW-0378">Hydrolase</keyword>
<evidence type="ECO:0000256" key="2">
    <source>
        <dbReference type="ARBA" id="ARBA00022723"/>
    </source>
</evidence>
<keyword evidence="7" id="KW-0472">Membrane</keyword>
<keyword evidence="5 6" id="KW-0482">Metalloprotease</keyword>
<dbReference type="Gene3D" id="3.30.2010.10">
    <property type="entry name" value="Metalloproteases ('zincins'), catalytic domain"/>
    <property type="match status" value="1"/>
</dbReference>
<dbReference type="InterPro" id="IPR032456">
    <property type="entry name" value="Peptidase_M48_N"/>
</dbReference>
<keyword evidence="4 6" id="KW-0862">Zinc</keyword>
<sequence length="397" mass="44185">MEPLFTPEQLAEIHAFHRPIYIRAAVAPFANLALLLLILGVLVQPLHRLSVAIAAGLERRLGFLRTTPVSRAFFHAMDRLWGEPGWGAAVLFALSTHLFVSLLFLPVDVWFSYTLEHRHGMSTQTPATFAYDMLKGQLMAAFAISALVIGMFGLARKLRNWWLVLGVPVALLLLISGALDPYRSRLFYKQKPLPDGPLRTRIVELMDKADIAFADVLVEETSVASRRLQAYFAGQGPTRTIVLNDIILKELSEDEVLAAVAHEAGHVHESKWPARAASSLALVALLFALDRLLRLSAARGWFGATRFADIRNLPLISLLFFLLMLTARPVSGAFSREREYEADRYALRLTGDVASFRRMLVKAARVNKMDPAPPRWLVLKGMSHPPIGERIASLPPS</sequence>
<feature type="domain" description="Peptidase M48" evidence="8">
    <location>
        <begin position="194"/>
        <end position="394"/>
    </location>
</feature>
<keyword evidence="7" id="KW-0812">Transmembrane</keyword>
<keyword evidence="7" id="KW-1133">Transmembrane helix</keyword>
<feature type="transmembrane region" description="Helical" evidence="7">
    <location>
        <begin position="86"/>
        <end position="111"/>
    </location>
</feature>
<evidence type="ECO:0000313" key="11">
    <source>
        <dbReference type="Proteomes" id="UP000217343"/>
    </source>
</evidence>
<reference evidence="10 11" key="1">
    <citation type="submission" date="2017-06" db="EMBL/GenBank/DDBJ databases">
        <title>Sequencing and comparative analysis of myxobacterial genomes.</title>
        <authorList>
            <person name="Rupp O."/>
            <person name="Goesmann A."/>
            <person name="Sogaard-Andersen L."/>
        </authorList>
    </citation>
    <scope>NUCLEOTIDE SEQUENCE [LARGE SCALE GENOMIC DNA]</scope>
    <source>
        <strain evidence="10 11">DSM 14697</strain>
    </source>
</reference>
<dbReference type="GO" id="GO:0046872">
    <property type="term" value="F:metal ion binding"/>
    <property type="evidence" value="ECO:0007669"/>
    <property type="project" value="UniProtKB-KW"/>
</dbReference>
<dbReference type="Pfam" id="PF16491">
    <property type="entry name" value="Peptidase_M48_N"/>
    <property type="match status" value="1"/>
</dbReference>
<dbReference type="Pfam" id="PF01435">
    <property type="entry name" value="Peptidase_M48"/>
    <property type="match status" value="1"/>
</dbReference>